<protein>
    <submittedName>
        <fullName evidence="3">Uncharacterized protein</fullName>
    </submittedName>
</protein>
<dbReference type="AlphaFoldDB" id="A0A5B7I712"/>
<keyword evidence="2" id="KW-1133">Transmembrane helix</keyword>
<comment type="caution">
    <text evidence="3">The sequence shown here is derived from an EMBL/GenBank/DDBJ whole genome shotgun (WGS) entry which is preliminary data.</text>
</comment>
<keyword evidence="4" id="KW-1185">Reference proteome</keyword>
<feature type="compositionally biased region" description="Basic and acidic residues" evidence="1">
    <location>
        <begin position="1"/>
        <end position="12"/>
    </location>
</feature>
<proteinExistence type="predicted"/>
<keyword evidence="2" id="KW-0472">Membrane</keyword>
<accession>A0A5B7I712</accession>
<reference evidence="3 4" key="1">
    <citation type="submission" date="2019-05" db="EMBL/GenBank/DDBJ databases">
        <title>Another draft genome of Portunus trituberculatus and its Hox gene families provides insights of decapod evolution.</title>
        <authorList>
            <person name="Jeong J.-H."/>
            <person name="Song I."/>
            <person name="Kim S."/>
            <person name="Choi T."/>
            <person name="Kim D."/>
            <person name="Ryu S."/>
            <person name="Kim W."/>
        </authorList>
    </citation>
    <scope>NUCLEOTIDE SEQUENCE [LARGE SCALE GENOMIC DNA]</scope>
    <source>
        <tissue evidence="3">Muscle</tissue>
    </source>
</reference>
<evidence type="ECO:0000313" key="4">
    <source>
        <dbReference type="Proteomes" id="UP000324222"/>
    </source>
</evidence>
<sequence>MRSPTDESETRGDSAASSSSWDPLTVLMKYHDLPDYVGSGMGLSSHYGHPYVMIALFLLVNLYLCR</sequence>
<organism evidence="3 4">
    <name type="scientific">Portunus trituberculatus</name>
    <name type="common">Swimming crab</name>
    <name type="synonym">Neptunus trituberculatus</name>
    <dbReference type="NCBI Taxonomy" id="210409"/>
    <lineage>
        <taxon>Eukaryota</taxon>
        <taxon>Metazoa</taxon>
        <taxon>Ecdysozoa</taxon>
        <taxon>Arthropoda</taxon>
        <taxon>Crustacea</taxon>
        <taxon>Multicrustacea</taxon>
        <taxon>Malacostraca</taxon>
        <taxon>Eumalacostraca</taxon>
        <taxon>Eucarida</taxon>
        <taxon>Decapoda</taxon>
        <taxon>Pleocyemata</taxon>
        <taxon>Brachyura</taxon>
        <taxon>Eubrachyura</taxon>
        <taxon>Portunoidea</taxon>
        <taxon>Portunidae</taxon>
        <taxon>Portuninae</taxon>
        <taxon>Portunus</taxon>
    </lineage>
</organism>
<dbReference type="EMBL" id="VSRR010056218">
    <property type="protein sequence ID" value="MPC81191.1"/>
    <property type="molecule type" value="Genomic_DNA"/>
</dbReference>
<feature type="transmembrane region" description="Helical" evidence="2">
    <location>
        <begin position="47"/>
        <end position="65"/>
    </location>
</feature>
<evidence type="ECO:0000313" key="3">
    <source>
        <dbReference type="EMBL" id="MPC81191.1"/>
    </source>
</evidence>
<evidence type="ECO:0000256" key="2">
    <source>
        <dbReference type="SAM" id="Phobius"/>
    </source>
</evidence>
<evidence type="ECO:0000256" key="1">
    <source>
        <dbReference type="SAM" id="MobiDB-lite"/>
    </source>
</evidence>
<keyword evidence="2" id="KW-0812">Transmembrane</keyword>
<dbReference type="Proteomes" id="UP000324222">
    <property type="component" value="Unassembled WGS sequence"/>
</dbReference>
<feature type="region of interest" description="Disordered" evidence="1">
    <location>
        <begin position="1"/>
        <end position="20"/>
    </location>
</feature>
<gene>
    <name evidence="3" type="ORF">E2C01_075797</name>
</gene>
<name>A0A5B7I712_PORTR</name>